<proteinExistence type="predicted"/>
<evidence type="ECO:0000313" key="2">
    <source>
        <dbReference type="EMBL" id="CAB4000428.1"/>
    </source>
</evidence>
<gene>
    <name evidence="2" type="ORF">PACLA_8A015977</name>
</gene>
<sequence>MYDRASRDLSRPLNTTIDTVGPGSYELPSFLHARNKAAVGYAPFGSMTSRETFVDVSDQTITAPGPGQYDPLLKNLDRVRGGQSLSNTSERFGKSSEKIPGPGTYNLSKHSDWIKQLPQKAISEDENQQGRRIIFLRKTDPPSIPSPGKSYGYEEATDGSLKPQLMPDKDFSMGPAYYNVDHRDTQTTRNYKGVYFGKKDSKRHNFRGNTQGPGPGAYNPYELPDNKAPIDLIIEEHNKRFFEAKIPRYHELIPKEEEKKGVPAPGHYQIKSQFEHHKVLPETDHTALVAPFGSQARRFDGSSNLFPAPGSYNDPRTAFETLRRVKGIKGTPFGQTSIRFYDNKHTKSVPGPGSYNVPDQVSEIIKKNVMTSKKKVAFGTSSVRTAPMTRTHEDSLPGPAHYTNTDKKPKQDVQLSSTFASLTDRLHSPPPIVKDIPPPGSYEVRKSYDKTQ</sequence>
<organism evidence="2 3">
    <name type="scientific">Paramuricea clavata</name>
    <name type="common">Red gorgonian</name>
    <name type="synonym">Violescent sea-whip</name>
    <dbReference type="NCBI Taxonomy" id="317549"/>
    <lineage>
        <taxon>Eukaryota</taxon>
        <taxon>Metazoa</taxon>
        <taxon>Cnidaria</taxon>
        <taxon>Anthozoa</taxon>
        <taxon>Octocorallia</taxon>
        <taxon>Malacalcyonacea</taxon>
        <taxon>Plexauridae</taxon>
        <taxon>Paramuricea</taxon>
    </lineage>
</organism>
<name>A0A7D9E4C7_PARCT</name>
<feature type="region of interest" description="Disordered" evidence="1">
    <location>
        <begin position="138"/>
        <end position="159"/>
    </location>
</feature>
<dbReference type="Proteomes" id="UP001152795">
    <property type="component" value="Unassembled WGS sequence"/>
</dbReference>
<dbReference type="Pfam" id="PF07004">
    <property type="entry name" value="SHIPPO-rpt"/>
    <property type="match status" value="5"/>
</dbReference>
<dbReference type="EMBL" id="CACRXK020003836">
    <property type="protein sequence ID" value="CAB4000428.1"/>
    <property type="molecule type" value="Genomic_DNA"/>
</dbReference>
<keyword evidence="3" id="KW-1185">Reference proteome</keyword>
<feature type="region of interest" description="Disordered" evidence="1">
    <location>
        <begin position="200"/>
        <end position="223"/>
    </location>
</feature>
<reference evidence="2" key="1">
    <citation type="submission" date="2020-04" db="EMBL/GenBank/DDBJ databases">
        <authorList>
            <person name="Alioto T."/>
            <person name="Alioto T."/>
            <person name="Gomez Garrido J."/>
        </authorList>
    </citation>
    <scope>NUCLEOTIDE SEQUENCE</scope>
    <source>
        <strain evidence="2">A484AB</strain>
    </source>
</reference>
<evidence type="ECO:0000256" key="1">
    <source>
        <dbReference type="SAM" id="MobiDB-lite"/>
    </source>
</evidence>
<protein>
    <submittedName>
        <fullName evidence="2">Uncharacterized protein</fullName>
    </submittedName>
</protein>
<feature type="compositionally biased region" description="Basic and acidic residues" evidence="1">
    <location>
        <begin position="443"/>
        <end position="452"/>
    </location>
</feature>
<feature type="region of interest" description="Disordered" evidence="1">
    <location>
        <begin position="385"/>
        <end position="452"/>
    </location>
</feature>
<accession>A0A7D9E4C7</accession>
<evidence type="ECO:0000313" key="3">
    <source>
        <dbReference type="Proteomes" id="UP001152795"/>
    </source>
</evidence>
<comment type="caution">
    <text evidence="2">The sequence shown here is derived from an EMBL/GenBank/DDBJ whole genome shotgun (WGS) entry which is preliminary data.</text>
</comment>
<dbReference type="InterPro" id="IPR010736">
    <property type="entry name" value="SHIPPO-rpt"/>
</dbReference>
<feature type="non-terminal residue" evidence="2">
    <location>
        <position position="1"/>
    </location>
</feature>
<dbReference type="OrthoDB" id="406368at2759"/>
<feature type="compositionally biased region" description="Pro residues" evidence="1">
    <location>
        <begin position="428"/>
        <end position="440"/>
    </location>
</feature>
<dbReference type="PANTHER" id="PTHR21580:SF60">
    <property type="entry name" value="SPERM-TAIL PG-RICH REPEAT-CONTAINING PROTEIN 2"/>
    <property type="match status" value="1"/>
</dbReference>
<dbReference type="AlphaFoldDB" id="A0A7D9E4C7"/>
<dbReference type="PANTHER" id="PTHR21580">
    <property type="entry name" value="SHIPPO-1-RELATED"/>
    <property type="match status" value="1"/>
</dbReference>
<feature type="region of interest" description="Disordered" evidence="1">
    <location>
        <begin position="82"/>
        <end position="105"/>
    </location>
</feature>
<dbReference type="InterPro" id="IPR051291">
    <property type="entry name" value="CIMAP"/>
</dbReference>